<evidence type="ECO:0000313" key="3">
    <source>
        <dbReference type="Proteomes" id="UP000242287"/>
    </source>
</evidence>
<dbReference type="PROSITE" id="PS50181">
    <property type="entry name" value="FBOX"/>
    <property type="match status" value="1"/>
</dbReference>
<dbReference type="InterPro" id="IPR001810">
    <property type="entry name" value="F-box_dom"/>
</dbReference>
<dbReference type="OrthoDB" id="3256413at2759"/>
<protein>
    <recommendedName>
        <fullName evidence="1">F-box domain-containing protein</fullName>
    </recommendedName>
</protein>
<name>A0A2A9NH96_9AGAR</name>
<reference evidence="2 3" key="1">
    <citation type="submission" date="2014-02" db="EMBL/GenBank/DDBJ databases">
        <title>Transposable element dynamics among asymbiotic and ectomycorrhizal Amanita fungi.</title>
        <authorList>
            <consortium name="DOE Joint Genome Institute"/>
            <person name="Hess J."/>
            <person name="Skrede I."/>
            <person name="Wolfe B."/>
            <person name="LaButti K."/>
            <person name="Ohm R.A."/>
            <person name="Grigoriev I.V."/>
            <person name="Pringle A."/>
        </authorList>
    </citation>
    <scope>NUCLEOTIDE SEQUENCE [LARGE SCALE GENOMIC DNA]</scope>
    <source>
        <strain evidence="2 3">SKay4041</strain>
    </source>
</reference>
<proteinExistence type="predicted"/>
<accession>A0A2A9NH96</accession>
<evidence type="ECO:0000313" key="2">
    <source>
        <dbReference type="EMBL" id="PFH48704.1"/>
    </source>
</evidence>
<dbReference type="EMBL" id="KZ302053">
    <property type="protein sequence ID" value="PFH48704.1"/>
    <property type="molecule type" value="Genomic_DNA"/>
</dbReference>
<feature type="domain" description="F-box" evidence="1">
    <location>
        <begin position="3"/>
        <end position="59"/>
    </location>
</feature>
<dbReference type="Proteomes" id="UP000242287">
    <property type="component" value="Unassembled WGS sequence"/>
</dbReference>
<gene>
    <name evidence="2" type="ORF">AMATHDRAFT_149261</name>
</gene>
<dbReference type="STRING" id="703135.A0A2A9NH96"/>
<sequence>MHSNCLSTVPAELLCHIFDQLDILDLLSCTSLQYTIELVRHKFSSMLPSFEGPSYARRLQLLCERECAWRQMSWRDRYQVKTSFNGSVSEFVYGVYANSIDEDNGITKSISFLQLPSTNSNPWSHTMPEQSIFDFCMDPIQDLLVLLTLAPSSSNYLYELQMRTLSTNESHPNASCSKILCIKGSYQHTPLSDVDPVVKIQVFDEFLAILFKELYNDEPDRLLIWNWKYSFQTSCMMYRELGIHDFTFIDKETFLLARPSESLEVYQFKDPKDRANVPFCIGTFGLPPLSSDFEYEYITFSTNPTPGYVPQLQKLPICNGNLSSGVHMSNTVSDQFYYPSPDDRILACCLYISDTTQPDGADLQSFTFFVNTKTFKPKDRLERMQPKHPPGSVLILFPHATHLGRSYQLPVLPLDQRSHIPETQHYFMNGVHLPPLTNSIPPKAPIFGSDNNIPWSVWGDKSTRWFDGSWRTDWQHATYGMRTAESVRVKKRHLDYSAAEDYFDEDEGFLVDEDDEAEELDNGLGLRSVLRVRDFNPCAVAMAKYQMSKHSVFETSTTMSGRTANSGEHFRFVTEPSIIPSYGVFQHDIRSSLPYTEILSRETFDVTDVLLDDRRILLLKRGKQGDLKSIDVLTM</sequence>
<evidence type="ECO:0000259" key="1">
    <source>
        <dbReference type="PROSITE" id="PS50181"/>
    </source>
</evidence>
<organism evidence="2 3">
    <name type="scientific">Amanita thiersii Skay4041</name>
    <dbReference type="NCBI Taxonomy" id="703135"/>
    <lineage>
        <taxon>Eukaryota</taxon>
        <taxon>Fungi</taxon>
        <taxon>Dikarya</taxon>
        <taxon>Basidiomycota</taxon>
        <taxon>Agaricomycotina</taxon>
        <taxon>Agaricomycetes</taxon>
        <taxon>Agaricomycetidae</taxon>
        <taxon>Agaricales</taxon>
        <taxon>Pluteineae</taxon>
        <taxon>Amanitaceae</taxon>
        <taxon>Amanita</taxon>
    </lineage>
</organism>
<keyword evidence="3" id="KW-1185">Reference proteome</keyword>
<dbReference type="AlphaFoldDB" id="A0A2A9NH96"/>